<dbReference type="Gene3D" id="1.10.10.10">
    <property type="entry name" value="Winged helix-like DNA-binding domain superfamily/Winged helix DNA-binding domain"/>
    <property type="match status" value="1"/>
</dbReference>
<dbReference type="Pfam" id="PF03551">
    <property type="entry name" value="PadR"/>
    <property type="match status" value="1"/>
</dbReference>
<protein>
    <submittedName>
        <fullName evidence="4">DNA-binding transcriptional regulator, PadR family</fullName>
    </submittedName>
</protein>
<dbReference type="Proteomes" id="UP000198242">
    <property type="component" value="Chromosome I"/>
</dbReference>
<name>A0A1C4XKR6_MICVI</name>
<dbReference type="InterPro" id="IPR005149">
    <property type="entry name" value="Tscrpt_reg_PadR_N"/>
</dbReference>
<keyword evidence="4" id="KW-0238">DNA-binding</keyword>
<feature type="region of interest" description="Disordered" evidence="1">
    <location>
        <begin position="181"/>
        <end position="206"/>
    </location>
</feature>
<feature type="domain" description="Transcription regulator PadR N-terminal" evidence="2">
    <location>
        <begin position="14"/>
        <end position="87"/>
    </location>
</feature>
<dbReference type="InterPro" id="IPR036390">
    <property type="entry name" value="WH_DNA-bd_sf"/>
</dbReference>
<dbReference type="EMBL" id="LT607411">
    <property type="protein sequence ID" value="SCF09024.1"/>
    <property type="molecule type" value="Genomic_DNA"/>
</dbReference>
<reference evidence="5" key="1">
    <citation type="submission" date="2016-06" db="EMBL/GenBank/DDBJ databases">
        <authorList>
            <person name="Varghese N."/>
            <person name="Submissions Spin"/>
        </authorList>
    </citation>
    <scope>NUCLEOTIDE SEQUENCE [LARGE SCALE GENOMIC DNA]</scope>
    <source>
        <strain evidence="5">DSM 43909</strain>
    </source>
</reference>
<proteinExistence type="predicted"/>
<dbReference type="Gene3D" id="6.10.140.190">
    <property type="match status" value="1"/>
</dbReference>
<keyword evidence="5" id="KW-1185">Reference proteome</keyword>
<evidence type="ECO:0000313" key="5">
    <source>
        <dbReference type="Proteomes" id="UP000198242"/>
    </source>
</evidence>
<dbReference type="RefSeq" id="WP_089007126.1">
    <property type="nucleotide sequence ID" value="NZ_LT607411.1"/>
</dbReference>
<dbReference type="PANTHER" id="PTHR43252:SF4">
    <property type="entry name" value="TRANSCRIPTIONAL REGULATORY PROTEIN"/>
    <property type="match status" value="1"/>
</dbReference>
<feature type="domain" description="Transcription regulator PadR C-terminal" evidence="3">
    <location>
        <begin position="103"/>
        <end position="177"/>
    </location>
</feature>
<dbReference type="GO" id="GO:0003677">
    <property type="term" value="F:DNA binding"/>
    <property type="evidence" value="ECO:0007669"/>
    <property type="project" value="UniProtKB-KW"/>
</dbReference>
<evidence type="ECO:0000259" key="2">
    <source>
        <dbReference type="Pfam" id="PF03551"/>
    </source>
</evidence>
<sequence length="206" mass="23479">MTTTGARTTTSYALLGLLAVRDWTTYELAKQVKRSLNWFWPRAERKLYDEPKRLVEQGLATATREQTGRRGRTVYRITPQGRAALAEWLSEPPAPRSIEFEGMVKVFFADAGSPDQLLATLDRMEDEAAGRLAELAAMAATRPIPFPQRAHLSAIGLRLQYEQEKAVLRWARWARKQVTQWDSTTDPGPWDSIRHLDELAGTQRRQ</sequence>
<evidence type="ECO:0000313" key="4">
    <source>
        <dbReference type="EMBL" id="SCF09024.1"/>
    </source>
</evidence>
<evidence type="ECO:0000259" key="3">
    <source>
        <dbReference type="Pfam" id="PF10400"/>
    </source>
</evidence>
<dbReference type="InterPro" id="IPR018309">
    <property type="entry name" value="Tscrpt_reg_PadR_C"/>
</dbReference>
<accession>A0A1C4XKR6</accession>
<dbReference type="PANTHER" id="PTHR43252">
    <property type="entry name" value="TRANSCRIPTIONAL REGULATOR YQJI"/>
    <property type="match status" value="1"/>
</dbReference>
<dbReference type="InterPro" id="IPR036388">
    <property type="entry name" value="WH-like_DNA-bd_sf"/>
</dbReference>
<evidence type="ECO:0000256" key="1">
    <source>
        <dbReference type="SAM" id="MobiDB-lite"/>
    </source>
</evidence>
<dbReference type="OrthoDB" id="3186544at2"/>
<organism evidence="4 5">
    <name type="scientific">Micromonospora viridifaciens</name>
    <dbReference type="NCBI Taxonomy" id="1881"/>
    <lineage>
        <taxon>Bacteria</taxon>
        <taxon>Bacillati</taxon>
        <taxon>Actinomycetota</taxon>
        <taxon>Actinomycetes</taxon>
        <taxon>Micromonosporales</taxon>
        <taxon>Micromonosporaceae</taxon>
        <taxon>Micromonospora</taxon>
    </lineage>
</organism>
<dbReference type="AlphaFoldDB" id="A0A1C4XKR6"/>
<dbReference type="Pfam" id="PF10400">
    <property type="entry name" value="Vir_act_alpha_C"/>
    <property type="match status" value="1"/>
</dbReference>
<dbReference type="SUPFAM" id="SSF46785">
    <property type="entry name" value="Winged helix' DNA-binding domain"/>
    <property type="match status" value="1"/>
</dbReference>
<gene>
    <name evidence="4" type="ORF">GA0074695_3398</name>
</gene>